<evidence type="ECO:0008006" key="3">
    <source>
        <dbReference type="Google" id="ProtNLM"/>
    </source>
</evidence>
<dbReference type="InterPro" id="IPR036736">
    <property type="entry name" value="ACP-like_sf"/>
</dbReference>
<dbReference type="Proteomes" id="UP000470771">
    <property type="component" value="Unassembled WGS sequence"/>
</dbReference>
<gene>
    <name evidence="1" type="ORF">GQN54_00640</name>
</gene>
<reference evidence="1 2" key="1">
    <citation type="submission" date="2019-12" db="EMBL/GenBank/DDBJ databases">
        <authorList>
            <person name="Zhao J."/>
        </authorList>
    </citation>
    <scope>NUCLEOTIDE SEQUENCE [LARGE SCALE GENOMIC DNA]</scope>
    <source>
        <strain evidence="1 2">S-15</strain>
    </source>
</reference>
<keyword evidence="2" id="KW-1185">Reference proteome</keyword>
<evidence type="ECO:0000313" key="2">
    <source>
        <dbReference type="Proteomes" id="UP000470771"/>
    </source>
</evidence>
<sequence length="77" mass="9061">MNWKDFESNVRETLEIEDNVIIDKNELLEDSEYWSSMHALLIMALAESEYNISITGEELRNSKTLQDLYNLFESKLS</sequence>
<accession>A0A6N9NFP6</accession>
<name>A0A6N9NFP6_9FLAO</name>
<dbReference type="SUPFAM" id="SSF47336">
    <property type="entry name" value="ACP-like"/>
    <property type="match status" value="1"/>
</dbReference>
<proteinExistence type="predicted"/>
<dbReference type="Gene3D" id="1.10.1200.10">
    <property type="entry name" value="ACP-like"/>
    <property type="match status" value="1"/>
</dbReference>
<dbReference type="AlphaFoldDB" id="A0A6N9NFP6"/>
<evidence type="ECO:0000313" key="1">
    <source>
        <dbReference type="EMBL" id="NBG64602.1"/>
    </source>
</evidence>
<protein>
    <recommendedName>
        <fullName evidence="3">Acyl carrier protein</fullName>
    </recommendedName>
</protein>
<organism evidence="1 2">
    <name type="scientific">Acidiluteibacter ferrifornacis</name>
    <dbReference type="NCBI Taxonomy" id="2692424"/>
    <lineage>
        <taxon>Bacteria</taxon>
        <taxon>Pseudomonadati</taxon>
        <taxon>Bacteroidota</taxon>
        <taxon>Flavobacteriia</taxon>
        <taxon>Flavobacteriales</taxon>
        <taxon>Cryomorphaceae</taxon>
        <taxon>Acidiluteibacter</taxon>
    </lineage>
</organism>
<dbReference type="RefSeq" id="WP_160630938.1">
    <property type="nucleotide sequence ID" value="NZ_WWNE01000003.1"/>
</dbReference>
<comment type="caution">
    <text evidence="1">The sequence shown here is derived from an EMBL/GenBank/DDBJ whole genome shotgun (WGS) entry which is preliminary data.</text>
</comment>
<dbReference type="EMBL" id="WWNE01000003">
    <property type="protein sequence ID" value="NBG64602.1"/>
    <property type="molecule type" value="Genomic_DNA"/>
</dbReference>